<evidence type="ECO:0000256" key="1">
    <source>
        <dbReference type="SAM" id="MobiDB-lite"/>
    </source>
</evidence>
<name>A0A3M2KUU2_9ACTN</name>
<accession>A0A3M2KUU2</accession>
<sequence length="146" mass="15726">MTTTDNELDTLPSGTLVAESGRITPIGNPDIAKLAKELADICSEADDPQAALQVVLEAIPKHMAEIASQRTSVDPSPMRTALTGLAGSQCLERRPDRDPLTGNRADGQPDTDDTWPDRLLCIQQHGHSGDHHDALGRNWQRAEVSA</sequence>
<evidence type="ECO:0000313" key="3">
    <source>
        <dbReference type="Proteomes" id="UP000278673"/>
    </source>
</evidence>
<organism evidence="2 3">
    <name type="scientific">Streptomyces triticirhizae</name>
    <dbReference type="NCBI Taxonomy" id="2483353"/>
    <lineage>
        <taxon>Bacteria</taxon>
        <taxon>Bacillati</taxon>
        <taxon>Actinomycetota</taxon>
        <taxon>Actinomycetes</taxon>
        <taxon>Kitasatosporales</taxon>
        <taxon>Streptomycetaceae</taxon>
        <taxon>Streptomyces</taxon>
    </lineage>
</organism>
<dbReference type="RefSeq" id="WP_122399874.1">
    <property type="nucleotide sequence ID" value="NZ_RFFJ01000290.1"/>
</dbReference>
<protein>
    <submittedName>
        <fullName evidence="2">Uncharacterized protein</fullName>
    </submittedName>
</protein>
<reference evidence="2 3" key="1">
    <citation type="submission" date="2018-10" db="EMBL/GenBank/DDBJ databases">
        <title>Isolation, diversity and antifungal activity of actinobacteria from wheat.</title>
        <authorList>
            <person name="Han C."/>
        </authorList>
    </citation>
    <scope>NUCLEOTIDE SEQUENCE [LARGE SCALE GENOMIC DNA]</scope>
    <source>
        <strain evidence="2 3">NEAU-YY642</strain>
    </source>
</reference>
<keyword evidence="3" id="KW-1185">Reference proteome</keyword>
<proteinExistence type="predicted"/>
<evidence type="ECO:0000313" key="2">
    <source>
        <dbReference type="EMBL" id="RMI28426.1"/>
    </source>
</evidence>
<dbReference type="AlphaFoldDB" id="A0A3M2KUU2"/>
<feature type="region of interest" description="Disordered" evidence="1">
    <location>
        <begin position="67"/>
        <end position="146"/>
    </location>
</feature>
<comment type="caution">
    <text evidence="2">The sequence shown here is derived from an EMBL/GenBank/DDBJ whole genome shotgun (WGS) entry which is preliminary data.</text>
</comment>
<dbReference type="EMBL" id="RFFJ01000290">
    <property type="protein sequence ID" value="RMI28426.1"/>
    <property type="molecule type" value="Genomic_DNA"/>
</dbReference>
<dbReference type="Proteomes" id="UP000278673">
    <property type="component" value="Unassembled WGS sequence"/>
</dbReference>
<gene>
    <name evidence="2" type="ORF">EBN88_28315</name>
</gene>